<dbReference type="SMART" id="SM00320">
    <property type="entry name" value="WD40"/>
    <property type="match status" value="2"/>
</dbReference>
<dbReference type="InterPro" id="IPR015943">
    <property type="entry name" value="WD40/YVTN_repeat-like_dom_sf"/>
</dbReference>
<accession>A0A376B0U8</accession>
<dbReference type="InterPro" id="IPR036322">
    <property type="entry name" value="WD40_repeat_dom_sf"/>
</dbReference>
<dbReference type="Proteomes" id="UP000262825">
    <property type="component" value="Unassembled WGS sequence"/>
</dbReference>
<gene>
    <name evidence="5" type="ORF">SCODWIG_00010</name>
</gene>
<feature type="region of interest" description="Disordered" evidence="4">
    <location>
        <begin position="335"/>
        <end position="447"/>
    </location>
</feature>
<dbReference type="SUPFAM" id="SSF50978">
    <property type="entry name" value="WD40 repeat-like"/>
    <property type="match status" value="1"/>
</dbReference>
<dbReference type="InterPro" id="IPR048720">
    <property type="entry name" value="PROPPIN"/>
</dbReference>
<dbReference type="EMBL" id="UFAJ01000001">
    <property type="protein sequence ID" value="SSD58249.1"/>
    <property type="molecule type" value="Genomic_DNA"/>
</dbReference>
<evidence type="ECO:0000256" key="1">
    <source>
        <dbReference type="ARBA" id="ARBA00022574"/>
    </source>
</evidence>
<name>A0A376B0U8_9ASCO</name>
<dbReference type="VEuPathDB" id="FungiDB:SCODWIG_00010"/>
<keyword evidence="1" id="KW-0853">WD repeat</keyword>
<evidence type="ECO:0000313" key="5">
    <source>
        <dbReference type="EMBL" id="SSD58249.1"/>
    </source>
</evidence>
<feature type="compositionally biased region" description="Acidic residues" evidence="4">
    <location>
        <begin position="381"/>
        <end position="406"/>
    </location>
</feature>
<keyword evidence="2" id="KW-0677">Repeat</keyword>
<evidence type="ECO:0000256" key="3">
    <source>
        <dbReference type="ARBA" id="ARBA00025740"/>
    </source>
</evidence>
<organism evidence="5 6">
    <name type="scientific">Saccharomycodes ludwigii</name>
    <dbReference type="NCBI Taxonomy" id="36035"/>
    <lineage>
        <taxon>Eukaryota</taxon>
        <taxon>Fungi</taxon>
        <taxon>Dikarya</taxon>
        <taxon>Ascomycota</taxon>
        <taxon>Saccharomycotina</taxon>
        <taxon>Saccharomycetes</taxon>
        <taxon>Saccharomycodales</taxon>
        <taxon>Saccharomycodaceae</taxon>
        <taxon>Saccharomycodes</taxon>
    </lineage>
</organism>
<dbReference type="InterPro" id="IPR001680">
    <property type="entry name" value="WD40_rpt"/>
</dbReference>
<feature type="compositionally biased region" description="Low complexity" evidence="4">
    <location>
        <begin position="343"/>
        <end position="356"/>
    </location>
</feature>
<dbReference type="PANTHER" id="PTHR11227">
    <property type="entry name" value="WD-REPEAT PROTEIN INTERACTING WITH PHOSPHOINOSIDES WIPI -RELATED"/>
    <property type="match status" value="1"/>
</dbReference>
<feature type="compositionally biased region" description="Low complexity" evidence="4">
    <location>
        <begin position="421"/>
        <end position="430"/>
    </location>
</feature>
<protein>
    <submittedName>
        <fullName evidence="5">Related to Autophagy-related protein 18</fullName>
    </submittedName>
</protein>
<proteinExistence type="inferred from homology"/>
<comment type="similarity">
    <text evidence="3">Belongs to the WD repeat PROPPIN family.</text>
</comment>
<evidence type="ECO:0000256" key="4">
    <source>
        <dbReference type="SAM" id="MobiDB-lite"/>
    </source>
</evidence>
<dbReference type="GO" id="GO:0005737">
    <property type="term" value="C:cytoplasm"/>
    <property type="evidence" value="ECO:0007669"/>
    <property type="project" value="UniProtKB-ARBA"/>
</dbReference>
<evidence type="ECO:0000256" key="2">
    <source>
        <dbReference type="ARBA" id="ARBA00022737"/>
    </source>
</evidence>
<sequence>MLSGRTIVNYVNFNQTGSCISVGTSSGVKVFSCDPFGKFYSDESETLGKNGYGIVEMLFSTSLLAVVGLGEDISLSPRRLRLLNTKRDTVICEITFPTSILSIKMNKSRLVILLTSQIYIYDITNMRLLHTIETSSPNLAGLIAVSPNLENNYLLYSSPPKVINSEIKDNATTNNITLSSEENVVSNSTSQVSKKTITSTNINITEDSAGKKNGNDASVKDLSNNPSIKKNGDIIIFDLKNLQPIMVIEAHKGEIAALTISQDGKYFATASEKGTIIRVFSVENGNKIYQFRRGTYPTRIHSLNFSVDNTFLNATSSSRTVHIFKLVSSTPSIDTNKNTSVLSSSSSGNTAISSSSEGEAIDDEISGNASVYRTLNLPAHEEEEEEDDDDDDEEEEEEEENADDDDGQRGTHVGNHHFNTEENTNQTNTEPIVDSSRSTVARMIRKSSQKLSRKAVKTLGAYFPTIKVSSFIEPSRHFASFKIPIVAVNAKEDDNENGNNNNGNNHNVTRGSTSSTANQTNSMTVPSDVNNLRFVAAFGTEYLDINISEYPELLQEYMKNDLDTATATGLETNENSQIIKMLPIHVISTEGFLYTYFLDPARGGDCLLINQYSLLQY</sequence>
<dbReference type="AlphaFoldDB" id="A0A376B0U8"/>
<feature type="compositionally biased region" description="Polar residues" evidence="4">
    <location>
        <begin position="506"/>
        <end position="524"/>
    </location>
</feature>
<keyword evidence="6" id="KW-1185">Reference proteome</keyword>
<reference evidence="6" key="1">
    <citation type="submission" date="2018-06" db="EMBL/GenBank/DDBJ databases">
        <authorList>
            <person name="Guldener U."/>
        </authorList>
    </citation>
    <scope>NUCLEOTIDE SEQUENCE [LARGE SCALE GENOMIC DNA]</scope>
    <source>
        <strain evidence="6">UTAD17</strain>
    </source>
</reference>
<dbReference type="Gene3D" id="2.130.10.10">
    <property type="entry name" value="YVTN repeat-like/Quinoprotein amine dehydrogenase"/>
    <property type="match status" value="1"/>
</dbReference>
<dbReference type="Pfam" id="PF21032">
    <property type="entry name" value="PROPPIN"/>
    <property type="match status" value="2"/>
</dbReference>
<evidence type="ECO:0000313" key="6">
    <source>
        <dbReference type="Proteomes" id="UP000262825"/>
    </source>
</evidence>
<feature type="region of interest" description="Disordered" evidence="4">
    <location>
        <begin position="492"/>
        <end position="524"/>
    </location>
</feature>